<dbReference type="InterPro" id="IPR041255">
    <property type="entry name" value="LpxI_N"/>
</dbReference>
<evidence type="ECO:0000313" key="3">
    <source>
        <dbReference type="EMBL" id="EKE43609.1"/>
    </source>
</evidence>
<dbReference type="Pfam" id="PF17930">
    <property type="entry name" value="LpxI_N"/>
    <property type="match status" value="1"/>
</dbReference>
<evidence type="ECO:0000313" key="4">
    <source>
        <dbReference type="Proteomes" id="UP000006765"/>
    </source>
</evidence>
<evidence type="ECO:0008006" key="5">
    <source>
        <dbReference type="Google" id="ProtNLM"/>
    </source>
</evidence>
<dbReference type="PATRIC" id="fig|1231392.3.peg.2354"/>
<dbReference type="AlphaFoldDB" id="K2HL51"/>
<gene>
    <name evidence="3" type="ORF">OCGS_2341</name>
</gene>
<dbReference type="PANTHER" id="PTHR39962">
    <property type="entry name" value="BLL4848 PROTEIN"/>
    <property type="match status" value="1"/>
</dbReference>
<sequence length="275" mass="27882">MRLALIVGSGSLPAVLARDCAAAGHDLRIAALDGQDPCGMADWPVQRFRLETLGSLIAGLRDWGAEGVCFAGGIVRPPLDMARVDAATAAMLPALAGALVQGDDGALRAVLALFQQAGIPPLAATDLVPDLLPPEGVLAGPAPGDAMRRDASRGQAVLTAMGSADLGQGCVVAGGQVLAVEALPGTEWTLRSVALLRSAGTPKVPEGGVLMKAPKPGQDRRVDLPAIGPETVAQVVDAGLRGIVVEAGGVMVLERAETVARARAANVTLWVRGAV</sequence>
<protein>
    <recommendedName>
        <fullName evidence="5">Phosphatidate cytidyltransferase</fullName>
    </recommendedName>
</protein>
<dbReference type="RefSeq" id="WP_007427493.1">
    <property type="nucleotide sequence ID" value="NZ_AMGO01000052.1"/>
</dbReference>
<feature type="domain" description="LpxI C-terminal" evidence="1">
    <location>
        <begin position="134"/>
        <end position="270"/>
    </location>
</feature>
<dbReference type="Pfam" id="PF06230">
    <property type="entry name" value="LpxI_C"/>
    <property type="match status" value="1"/>
</dbReference>
<dbReference type="InterPro" id="IPR043167">
    <property type="entry name" value="LpxI_C_sf"/>
</dbReference>
<dbReference type="InterPro" id="IPR053174">
    <property type="entry name" value="LpxI"/>
</dbReference>
<name>K2HL51_9RHOB</name>
<evidence type="ECO:0000259" key="2">
    <source>
        <dbReference type="Pfam" id="PF17930"/>
    </source>
</evidence>
<dbReference type="EMBL" id="AMGO01000052">
    <property type="protein sequence ID" value="EKE43609.1"/>
    <property type="molecule type" value="Genomic_DNA"/>
</dbReference>
<dbReference type="PANTHER" id="PTHR39962:SF1">
    <property type="entry name" value="LPXI FAMILY PROTEIN"/>
    <property type="match status" value="1"/>
</dbReference>
<proteinExistence type="predicted"/>
<reference evidence="3 4" key="1">
    <citation type="journal article" date="2012" name="J. Bacteriol.">
        <title>Draft Genome Sequence of Oceaniovalibus guishaninsula JLT2003T.</title>
        <authorList>
            <person name="Tang K."/>
            <person name="Liu K."/>
            <person name="Jiao N."/>
        </authorList>
    </citation>
    <scope>NUCLEOTIDE SEQUENCE [LARGE SCALE GENOMIC DNA]</scope>
    <source>
        <strain evidence="3 4">JLT2003</strain>
    </source>
</reference>
<feature type="domain" description="LpxI N-terminal" evidence="2">
    <location>
        <begin position="2"/>
        <end position="131"/>
    </location>
</feature>
<dbReference type="InterPro" id="IPR010415">
    <property type="entry name" value="LpxI_C"/>
</dbReference>
<dbReference type="eggNOG" id="COG3494">
    <property type="taxonomic scope" value="Bacteria"/>
</dbReference>
<dbReference type="OrthoDB" id="9789836at2"/>
<keyword evidence="4" id="KW-1185">Reference proteome</keyword>
<dbReference type="Gene3D" id="3.40.140.80">
    <property type="match status" value="1"/>
</dbReference>
<dbReference type="STRING" id="1231392.OCGS_2341"/>
<dbReference type="Proteomes" id="UP000006765">
    <property type="component" value="Unassembled WGS sequence"/>
</dbReference>
<evidence type="ECO:0000259" key="1">
    <source>
        <dbReference type="Pfam" id="PF06230"/>
    </source>
</evidence>
<accession>K2HL51</accession>
<organism evidence="3 4">
    <name type="scientific">Oceaniovalibus guishaninsula JLT2003</name>
    <dbReference type="NCBI Taxonomy" id="1231392"/>
    <lineage>
        <taxon>Bacteria</taxon>
        <taxon>Pseudomonadati</taxon>
        <taxon>Pseudomonadota</taxon>
        <taxon>Alphaproteobacteria</taxon>
        <taxon>Rhodobacterales</taxon>
        <taxon>Roseobacteraceae</taxon>
        <taxon>Oceaniovalibus</taxon>
    </lineage>
</organism>
<comment type="caution">
    <text evidence="3">The sequence shown here is derived from an EMBL/GenBank/DDBJ whole genome shotgun (WGS) entry which is preliminary data.</text>
</comment>
<dbReference type="Gene3D" id="3.40.50.20">
    <property type="match status" value="1"/>
</dbReference>